<dbReference type="HOGENOM" id="CLU_038140_0_0_9"/>
<accession>D7CJT6</accession>
<feature type="transmembrane region" description="Helical" evidence="1">
    <location>
        <begin position="198"/>
        <end position="219"/>
    </location>
</feature>
<gene>
    <name evidence="2" type="ordered locus">Slip_2300</name>
</gene>
<dbReference type="InterPro" id="IPR010787">
    <property type="entry name" value="DUF1385"/>
</dbReference>
<dbReference type="PANTHER" id="PTHR42867:SF1">
    <property type="entry name" value="MEMBRANE PROTEIN-RELATED"/>
    <property type="match status" value="1"/>
</dbReference>
<evidence type="ECO:0000313" key="3">
    <source>
        <dbReference type="Proteomes" id="UP000000378"/>
    </source>
</evidence>
<dbReference type="Pfam" id="PF07136">
    <property type="entry name" value="DUF1385"/>
    <property type="match status" value="1"/>
</dbReference>
<dbReference type="AlphaFoldDB" id="D7CJT6"/>
<sequence>MGLHSVVSSFNYGGQAVIEGVMMRGPRSYAVAVRQADGSIVAEKERTVAYAERNPVFKWPLLRGNFVLFDSLVLGMKALSKSANLAMEEEEELSWAEMSGSILLALVLAIVLFIVAPVGAVHLIRHWVPGILVQNVLEGFIRIAVFLGYLVAISRMKDIERVFMYHGAEHKVIHTYEHGDDLTVENARKYSTLHPRCGTSFLLVVLVISIFIFALLGGGSLFWKIGSRILVLPAVAGLGYEFIRFSGRWQQHAWGRFLIAPGLWFQGLTTREPDDEQLEVAIRALEEVLKDEN</sequence>
<reference evidence="3" key="1">
    <citation type="journal article" date="2010" name="Stand. Genomic Sci.">
        <title>Complete genome sequence of Syntrophothermus lipocalidus type strain (TGB-C1T).</title>
        <authorList>
            <consortium name="US DOE Joint Genome Institute (JGI-PGF)"/>
            <person name="Djao O."/>
            <person name="Zhang X."/>
            <person name="Lucas S."/>
            <person name="Lapidus A."/>
            <person name="Glavina Del Rio T."/>
            <person name="Nolan M."/>
            <person name="Tice H."/>
            <person name="Cheng J."/>
            <person name="Han C."/>
            <person name="Tapia R."/>
            <person name="Goodwin L."/>
            <person name="Pitluck S."/>
            <person name="Liolios K."/>
            <person name="Ivanova N."/>
            <person name="Mavromatis K."/>
            <person name="Mikhailova N."/>
            <person name="Ovchinnikova G."/>
            <person name="Pati A."/>
            <person name="Brambilla E."/>
            <person name="Chen A."/>
            <person name="Palaniappan K."/>
            <person name="Land M."/>
            <person name="Hauser L."/>
            <person name="Chang Y."/>
            <person name="Jeffries C."/>
            <person name="Rohde M."/>
            <person name="Sikorski J."/>
            <person name="Spring S."/>
            <person name="Goker M."/>
            <person name="Detter J."/>
            <person name="Woyke T."/>
            <person name="Bristow J."/>
            <person name="Eisen J."/>
            <person name="Markowitz V."/>
            <person name="Hugenholtz P."/>
            <person name="Kyrpides N."/>
            <person name="Klenk H."/>
        </authorList>
    </citation>
    <scope>NUCLEOTIDE SEQUENCE [LARGE SCALE GENOMIC DNA]</scope>
    <source>
        <strain evidence="3">DSM 12680 / TGB-C1</strain>
    </source>
</reference>
<dbReference type="EMBL" id="CP002048">
    <property type="protein sequence ID" value="ADI03041.1"/>
    <property type="molecule type" value="Genomic_DNA"/>
</dbReference>
<keyword evidence="3" id="KW-1185">Reference proteome</keyword>
<protein>
    <recommendedName>
        <fullName evidence="4">DUF1385 domain-containing protein</fullName>
    </recommendedName>
</protein>
<name>D7CJT6_SYNLT</name>
<dbReference type="RefSeq" id="WP_013176443.1">
    <property type="nucleotide sequence ID" value="NC_014220.1"/>
</dbReference>
<proteinExistence type="predicted"/>
<organism evidence="2 3">
    <name type="scientific">Syntrophothermus lipocalidus (strain DSM 12680 / TGB-C1)</name>
    <dbReference type="NCBI Taxonomy" id="643648"/>
    <lineage>
        <taxon>Bacteria</taxon>
        <taxon>Bacillati</taxon>
        <taxon>Bacillota</taxon>
        <taxon>Clostridia</taxon>
        <taxon>Eubacteriales</taxon>
        <taxon>Syntrophomonadaceae</taxon>
        <taxon>Syntrophothermus</taxon>
    </lineage>
</organism>
<keyword evidence="1" id="KW-0472">Membrane</keyword>
<evidence type="ECO:0000313" key="2">
    <source>
        <dbReference type="EMBL" id="ADI03041.1"/>
    </source>
</evidence>
<dbReference type="KEGG" id="slp:Slip_2300"/>
<dbReference type="Proteomes" id="UP000000378">
    <property type="component" value="Chromosome"/>
</dbReference>
<dbReference type="PANTHER" id="PTHR42867">
    <property type="entry name" value="MEMBRANE PROTEIN-RELATED"/>
    <property type="match status" value="1"/>
</dbReference>
<feature type="transmembrane region" description="Helical" evidence="1">
    <location>
        <begin position="136"/>
        <end position="154"/>
    </location>
</feature>
<evidence type="ECO:0008006" key="4">
    <source>
        <dbReference type="Google" id="ProtNLM"/>
    </source>
</evidence>
<dbReference type="eggNOG" id="COG3872">
    <property type="taxonomic scope" value="Bacteria"/>
</dbReference>
<keyword evidence="1" id="KW-0812">Transmembrane</keyword>
<keyword evidence="1" id="KW-1133">Transmembrane helix</keyword>
<dbReference type="STRING" id="643648.Slip_2300"/>
<evidence type="ECO:0000256" key="1">
    <source>
        <dbReference type="SAM" id="Phobius"/>
    </source>
</evidence>
<feature type="transmembrane region" description="Helical" evidence="1">
    <location>
        <begin position="102"/>
        <end position="124"/>
    </location>
</feature>
<reference evidence="2 3" key="2">
    <citation type="journal article" date="2010" name="Stand. Genomic Sci.">
        <title>Complete genome sequence of Syntrophothermus lipocalidus type strain (TGB-C1).</title>
        <authorList>
            <person name="Djao O.D."/>
            <person name="Zhang X."/>
            <person name="Lucas S."/>
            <person name="Lapidus A."/>
            <person name="Del Rio T.G."/>
            <person name="Nolan M."/>
            <person name="Tice H."/>
            <person name="Cheng J.F."/>
            <person name="Han C."/>
            <person name="Tapia R."/>
            <person name="Goodwin L."/>
            <person name="Pitluck S."/>
            <person name="Liolios K."/>
            <person name="Ivanova N."/>
            <person name="Mavromatis K."/>
            <person name="Mikhailova N."/>
            <person name="Ovchinnikova G."/>
            <person name="Pati A."/>
            <person name="Brambilla E."/>
            <person name="Chen A."/>
            <person name="Palaniappan K."/>
            <person name="Land M."/>
            <person name="Hauser L."/>
            <person name="Chang Y.J."/>
            <person name="Jeffries C.D."/>
            <person name="Rohde M."/>
            <person name="Sikorski J."/>
            <person name="Spring S."/>
            <person name="Goker M."/>
            <person name="Detter J.C."/>
            <person name="Woyke T."/>
            <person name="Bristow J."/>
            <person name="Eisen J.A."/>
            <person name="Markowitz V."/>
            <person name="Hugenholtz P."/>
            <person name="Kyrpides N.C."/>
            <person name="Klenk H.P."/>
        </authorList>
    </citation>
    <scope>NUCLEOTIDE SEQUENCE [LARGE SCALE GENOMIC DNA]</scope>
    <source>
        <strain evidence="3">DSM 12680 / TGB-C1</strain>
    </source>
</reference>